<dbReference type="RefSeq" id="WP_145854067.1">
    <property type="nucleotide sequence ID" value="NZ_RPFW01000003.1"/>
</dbReference>
<comment type="caution">
    <text evidence="1">The sequence shown here is derived from an EMBL/GenBank/DDBJ whole genome shotgun (WGS) entry which is preliminary data.</text>
</comment>
<evidence type="ECO:0000313" key="2">
    <source>
        <dbReference type="Proteomes" id="UP000460272"/>
    </source>
</evidence>
<proteinExistence type="predicted"/>
<dbReference type="AlphaFoldDB" id="A0A6P2BYH7"/>
<accession>A0A6P2BYH7</accession>
<protein>
    <submittedName>
        <fullName evidence="1">Uncharacterized protein</fullName>
    </submittedName>
</protein>
<dbReference type="Proteomes" id="UP000460272">
    <property type="component" value="Unassembled WGS sequence"/>
</dbReference>
<gene>
    <name evidence="1" type="ORF">EAS64_17555</name>
</gene>
<reference evidence="1 2" key="1">
    <citation type="submission" date="2018-11" db="EMBL/GenBank/DDBJ databases">
        <title>Trebonia kvetii gen.nov., sp.nov., a novel acidophilic actinobacterium, and proposal of the new actinobacterial family Treboniaceae fam. nov.</title>
        <authorList>
            <person name="Rapoport D."/>
            <person name="Sagova-Mareckova M."/>
            <person name="Sedlacek I."/>
            <person name="Provaznik J."/>
            <person name="Kralova S."/>
            <person name="Pavlinic D."/>
            <person name="Benes V."/>
            <person name="Kopecky J."/>
        </authorList>
    </citation>
    <scope>NUCLEOTIDE SEQUENCE [LARGE SCALE GENOMIC DNA]</scope>
    <source>
        <strain evidence="1 2">15Tr583</strain>
    </source>
</reference>
<keyword evidence="2" id="KW-1185">Reference proteome</keyword>
<evidence type="ECO:0000313" key="1">
    <source>
        <dbReference type="EMBL" id="TVZ04199.1"/>
    </source>
</evidence>
<dbReference type="EMBL" id="RPFW01000003">
    <property type="protein sequence ID" value="TVZ04199.1"/>
    <property type="molecule type" value="Genomic_DNA"/>
</dbReference>
<organism evidence="1 2">
    <name type="scientific">Trebonia kvetii</name>
    <dbReference type="NCBI Taxonomy" id="2480626"/>
    <lineage>
        <taxon>Bacteria</taxon>
        <taxon>Bacillati</taxon>
        <taxon>Actinomycetota</taxon>
        <taxon>Actinomycetes</taxon>
        <taxon>Streptosporangiales</taxon>
        <taxon>Treboniaceae</taxon>
        <taxon>Trebonia</taxon>
    </lineage>
</organism>
<sequence>MHDIIGDIIDWDQANKTYLAGEGQSGERYIQRLEAADRMAEIEARWHHLPGGFLSERKLIKTHIQAAAESTQVATIEEVCWLAIAAARAWIPQREPAETALP</sequence>
<name>A0A6P2BYH7_9ACTN</name>